<dbReference type="NCBIfam" id="TIGR01145">
    <property type="entry name" value="ATP_synt_delta"/>
    <property type="match status" value="1"/>
</dbReference>
<dbReference type="Proteomes" id="UP000823909">
    <property type="component" value="Unassembled WGS sequence"/>
</dbReference>
<comment type="similarity">
    <text evidence="7">Belongs to the ATPase delta chain family.</text>
</comment>
<comment type="function">
    <text evidence="7">F(1)F(0) ATP synthase produces ATP from ADP in the presence of a proton or sodium gradient. F-type ATPases consist of two structural domains, F(1) containing the extramembraneous catalytic core and F(0) containing the membrane proton channel, linked together by a central stalk and a peripheral stalk. During catalysis, ATP synthesis in the catalytic domain of F(1) is coupled via a rotary mechanism of the central stalk subunits to proton translocation.</text>
</comment>
<reference evidence="8" key="2">
    <citation type="submission" date="2021-04" db="EMBL/GenBank/DDBJ databases">
        <authorList>
            <person name="Gilroy R."/>
        </authorList>
    </citation>
    <scope>NUCLEOTIDE SEQUENCE</scope>
    <source>
        <strain evidence="8">ChiBcec15-3976</strain>
    </source>
</reference>
<dbReference type="InterPro" id="IPR026015">
    <property type="entry name" value="ATP_synth_OSCP/delta_N_sf"/>
</dbReference>
<dbReference type="PANTHER" id="PTHR11910">
    <property type="entry name" value="ATP SYNTHASE DELTA CHAIN"/>
    <property type="match status" value="1"/>
</dbReference>
<gene>
    <name evidence="7 8" type="primary">atpH</name>
    <name evidence="8" type="ORF">H9910_08025</name>
</gene>
<keyword evidence="4 7" id="KW-0406">Ion transport</keyword>
<dbReference type="SUPFAM" id="SSF47928">
    <property type="entry name" value="N-terminal domain of the delta subunit of the F1F0-ATP synthase"/>
    <property type="match status" value="1"/>
</dbReference>
<reference evidence="8" key="1">
    <citation type="journal article" date="2021" name="PeerJ">
        <title>Extensive microbial diversity within the chicken gut microbiome revealed by metagenomics and culture.</title>
        <authorList>
            <person name="Gilroy R."/>
            <person name="Ravi A."/>
            <person name="Getino M."/>
            <person name="Pursley I."/>
            <person name="Horton D.L."/>
            <person name="Alikhan N.F."/>
            <person name="Baker D."/>
            <person name="Gharbi K."/>
            <person name="Hall N."/>
            <person name="Watson M."/>
            <person name="Adriaenssens E.M."/>
            <person name="Foster-Nyarko E."/>
            <person name="Jarju S."/>
            <person name="Secka A."/>
            <person name="Antonio M."/>
            <person name="Oren A."/>
            <person name="Chaudhuri R.R."/>
            <person name="La Ragione R."/>
            <person name="Hildebrand F."/>
            <person name="Pallen M.J."/>
        </authorList>
    </citation>
    <scope>NUCLEOTIDE SEQUENCE</scope>
    <source>
        <strain evidence="8">ChiBcec15-3976</strain>
    </source>
</reference>
<evidence type="ECO:0000256" key="4">
    <source>
        <dbReference type="ARBA" id="ARBA00023065"/>
    </source>
</evidence>
<evidence type="ECO:0000256" key="3">
    <source>
        <dbReference type="ARBA" id="ARBA00022781"/>
    </source>
</evidence>
<evidence type="ECO:0000256" key="7">
    <source>
        <dbReference type="HAMAP-Rule" id="MF_01416"/>
    </source>
</evidence>
<dbReference type="HAMAP" id="MF_01416">
    <property type="entry name" value="ATP_synth_delta_bact"/>
    <property type="match status" value="1"/>
</dbReference>
<comment type="caution">
    <text evidence="8">The sequence shown here is derived from an EMBL/GenBank/DDBJ whole genome shotgun (WGS) entry which is preliminary data.</text>
</comment>
<evidence type="ECO:0000256" key="5">
    <source>
        <dbReference type="ARBA" id="ARBA00023136"/>
    </source>
</evidence>
<keyword evidence="5 7" id="KW-0472">Membrane</keyword>
<evidence type="ECO:0000313" key="8">
    <source>
        <dbReference type="EMBL" id="HJD42938.1"/>
    </source>
</evidence>
<dbReference type="EMBL" id="DWUU01000048">
    <property type="protein sequence ID" value="HJD42938.1"/>
    <property type="molecule type" value="Genomic_DNA"/>
</dbReference>
<evidence type="ECO:0000256" key="2">
    <source>
        <dbReference type="ARBA" id="ARBA00022448"/>
    </source>
</evidence>
<protein>
    <recommendedName>
        <fullName evidence="7">ATP synthase subunit delta</fullName>
    </recommendedName>
    <alternativeName>
        <fullName evidence="7">ATP synthase F(1) sector subunit delta</fullName>
    </alternativeName>
    <alternativeName>
        <fullName evidence="7">F-type ATPase subunit delta</fullName>
        <shortName evidence="7">F-ATPase subunit delta</shortName>
    </alternativeName>
</protein>
<dbReference type="PRINTS" id="PR00125">
    <property type="entry name" value="ATPASEDELTA"/>
</dbReference>
<keyword evidence="7" id="KW-1003">Cell membrane</keyword>
<dbReference type="GO" id="GO:0046933">
    <property type="term" value="F:proton-transporting ATP synthase activity, rotational mechanism"/>
    <property type="evidence" value="ECO:0007669"/>
    <property type="project" value="UniProtKB-UniRule"/>
</dbReference>
<dbReference type="InterPro" id="IPR000711">
    <property type="entry name" value="ATPase_OSCP/dsu"/>
</dbReference>
<comment type="function">
    <text evidence="7">This protein is part of the stalk that links CF(0) to CF(1). It either transmits conformational changes from CF(0) to CF(1) or is implicated in proton conduction.</text>
</comment>
<sequence>MRTDKVIRCSSPAVSYGKVLAGLNIPESDVRKTQEILKEVPQLADLFLNPTVAQQKKTDVIGRVFPATMQNFMKTVCRHRRMDLLDEIFAAYDRCLDEKGRVIRAVLTCTDAPDEEQQKGMEAFLCGRYGADRALIEIRHDASLLGGFILRVGNDEYDWSMKGRLDRLTKALGG</sequence>
<organism evidence="8 9">
    <name type="scientific">Candidatus Mediterraneibacter quadrami</name>
    <dbReference type="NCBI Taxonomy" id="2838684"/>
    <lineage>
        <taxon>Bacteria</taxon>
        <taxon>Bacillati</taxon>
        <taxon>Bacillota</taxon>
        <taxon>Clostridia</taxon>
        <taxon>Lachnospirales</taxon>
        <taxon>Lachnospiraceae</taxon>
        <taxon>Mediterraneibacter</taxon>
    </lineage>
</organism>
<dbReference type="GO" id="GO:0005886">
    <property type="term" value="C:plasma membrane"/>
    <property type="evidence" value="ECO:0007669"/>
    <property type="project" value="UniProtKB-SubCell"/>
</dbReference>
<keyword evidence="3 7" id="KW-0375">Hydrogen ion transport</keyword>
<keyword evidence="7" id="KW-0139">CF(1)</keyword>
<proteinExistence type="inferred from homology"/>
<keyword evidence="6 7" id="KW-0066">ATP synthesis</keyword>
<comment type="subcellular location">
    <subcellularLocation>
        <location evidence="7">Cell membrane</location>
        <topology evidence="7">Peripheral membrane protein</topology>
    </subcellularLocation>
    <subcellularLocation>
        <location evidence="1">Membrane</location>
    </subcellularLocation>
</comment>
<keyword evidence="2 7" id="KW-0813">Transport</keyword>
<dbReference type="Pfam" id="PF00213">
    <property type="entry name" value="OSCP"/>
    <property type="match status" value="1"/>
</dbReference>
<name>A0A9D2RH71_9FIRM</name>
<accession>A0A9D2RH71</accession>
<dbReference type="GO" id="GO:0045259">
    <property type="term" value="C:proton-transporting ATP synthase complex"/>
    <property type="evidence" value="ECO:0007669"/>
    <property type="project" value="UniProtKB-KW"/>
</dbReference>
<dbReference type="Gene3D" id="1.10.520.20">
    <property type="entry name" value="N-terminal domain of the delta subunit of the F1F0-ATP synthase"/>
    <property type="match status" value="1"/>
</dbReference>
<evidence type="ECO:0000313" key="9">
    <source>
        <dbReference type="Proteomes" id="UP000823909"/>
    </source>
</evidence>
<dbReference type="AlphaFoldDB" id="A0A9D2RH71"/>
<evidence type="ECO:0000256" key="1">
    <source>
        <dbReference type="ARBA" id="ARBA00004370"/>
    </source>
</evidence>
<evidence type="ECO:0000256" key="6">
    <source>
        <dbReference type="ARBA" id="ARBA00023310"/>
    </source>
</evidence>